<comment type="caution">
    <text evidence="8">The sequence shown here is derived from an EMBL/GenBank/DDBJ whole genome shotgun (WGS) entry which is preliminary data.</text>
</comment>
<keyword evidence="5 7" id="KW-0472">Membrane</keyword>
<feature type="region of interest" description="Disordered" evidence="6">
    <location>
        <begin position="341"/>
        <end position="373"/>
    </location>
</feature>
<dbReference type="Pfam" id="PF04610">
    <property type="entry name" value="TrbL"/>
    <property type="match status" value="1"/>
</dbReference>
<sequence>MGRDTMALTETVNYIALMSDNIDRLGRSFTASTYGAFAGQLTPVLSGLLVLYLIFWGFRFWQGRGESSVIDIAFRLFRIAIIFSIATGWGPIQTVAYGVISGIPTAISSVMMNNIVNAGRGAMSQTTVERDLYDFYQIALLASARISAPAAITAVPAPTAKPQPADPDPSAKSGPDSKTTLPGDAVLSSLHSGIVWISAALFVGYAVFLMLFSKLALWVVLALAPGFIVMLLFQGVSRFFSGWLSVAIQTMLVPIFFYAFLSFFLLVIKEVVIALKISMDHGAVPGIKEIAPFVLICFSGLFLLAQIVPLSARMAGGAQKWLGDVLQGDAGRALSASLATRGNGGSMARTQASGPVLPSASSQGSPSSLSGMNDTLIRDIQDRNLAINRQTRNR</sequence>
<evidence type="ECO:0000256" key="1">
    <source>
        <dbReference type="ARBA" id="ARBA00004141"/>
    </source>
</evidence>
<feature type="transmembrane region" description="Helical" evidence="7">
    <location>
        <begin position="194"/>
        <end position="212"/>
    </location>
</feature>
<organism evidence="8 9">
    <name type="scientific">Phyllobacterium myrsinacearum</name>
    <dbReference type="NCBI Taxonomy" id="28101"/>
    <lineage>
        <taxon>Bacteria</taxon>
        <taxon>Pseudomonadati</taxon>
        <taxon>Pseudomonadota</taxon>
        <taxon>Alphaproteobacteria</taxon>
        <taxon>Hyphomicrobiales</taxon>
        <taxon>Phyllobacteriaceae</taxon>
        <taxon>Phyllobacterium</taxon>
    </lineage>
</organism>
<evidence type="ECO:0000256" key="5">
    <source>
        <dbReference type="ARBA" id="ARBA00023136"/>
    </source>
</evidence>
<dbReference type="Proteomes" id="UP000238563">
    <property type="component" value="Unassembled WGS sequence"/>
</dbReference>
<dbReference type="EMBL" id="PVBT01000010">
    <property type="protein sequence ID" value="PRD49637.1"/>
    <property type="molecule type" value="Genomic_DNA"/>
</dbReference>
<gene>
    <name evidence="8" type="ORF">C5750_24750</name>
</gene>
<feature type="transmembrane region" description="Helical" evidence="7">
    <location>
        <begin position="218"/>
        <end position="240"/>
    </location>
</feature>
<accession>A0A2S9JAB6</accession>
<evidence type="ECO:0000256" key="3">
    <source>
        <dbReference type="ARBA" id="ARBA00022692"/>
    </source>
</evidence>
<proteinExistence type="inferred from homology"/>
<dbReference type="InterPro" id="IPR007688">
    <property type="entry name" value="Conjugal_tfr_TrbL/VirB6"/>
</dbReference>
<evidence type="ECO:0008006" key="10">
    <source>
        <dbReference type="Google" id="ProtNLM"/>
    </source>
</evidence>
<protein>
    <recommendedName>
        <fullName evidence="10">Conjugal transfer protein TrbL</fullName>
    </recommendedName>
</protein>
<keyword evidence="4 7" id="KW-1133">Transmembrane helix</keyword>
<evidence type="ECO:0000256" key="6">
    <source>
        <dbReference type="SAM" id="MobiDB-lite"/>
    </source>
</evidence>
<comment type="similarity">
    <text evidence="2">Belongs to the TrbL/VirB6 family.</text>
</comment>
<feature type="compositionally biased region" description="Low complexity" evidence="6">
    <location>
        <begin position="357"/>
        <end position="371"/>
    </location>
</feature>
<feature type="transmembrane region" description="Helical" evidence="7">
    <location>
        <begin position="252"/>
        <end position="278"/>
    </location>
</feature>
<dbReference type="GO" id="GO:0016020">
    <property type="term" value="C:membrane"/>
    <property type="evidence" value="ECO:0007669"/>
    <property type="project" value="UniProtKB-SubCell"/>
</dbReference>
<feature type="region of interest" description="Disordered" evidence="6">
    <location>
        <begin position="157"/>
        <end position="180"/>
    </location>
</feature>
<evidence type="ECO:0000256" key="2">
    <source>
        <dbReference type="ARBA" id="ARBA00007802"/>
    </source>
</evidence>
<dbReference type="OrthoDB" id="8124565at2"/>
<keyword evidence="3 7" id="KW-0812">Transmembrane</keyword>
<evidence type="ECO:0000313" key="9">
    <source>
        <dbReference type="Proteomes" id="UP000238563"/>
    </source>
</evidence>
<name>A0A2S9JAB6_9HYPH</name>
<feature type="transmembrane region" description="Helical" evidence="7">
    <location>
        <begin position="34"/>
        <end position="56"/>
    </location>
</feature>
<keyword evidence="9" id="KW-1185">Reference proteome</keyword>
<dbReference type="AlphaFoldDB" id="A0A2S9JAB6"/>
<dbReference type="GO" id="GO:0030255">
    <property type="term" value="P:protein secretion by the type IV secretion system"/>
    <property type="evidence" value="ECO:0007669"/>
    <property type="project" value="InterPro"/>
</dbReference>
<comment type="subcellular location">
    <subcellularLocation>
        <location evidence="1">Membrane</location>
        <topology evidence="1">Multi-pass membrane protein</topology>
    </subcellularLocation>
</comment>
<evidence type="ECO:0000313" key="8">
    <source>
        <dbReference type="EMBL" id="PRD49637.1"/>
    </source>
</evidence>
<reference evidence="8 9" key="1">
    <citation type="submission" date="2018-02" db="EMBL/GenBank/DDBJ databases">
        <title>The draft genome of Phyllobacterium myrsinacearum DSM5892.</title>
        <authorList>
            <person name="Li L."/>
            <person name="Liu L."/>
            <person name="Zhang X."/>
            <person name="Wang T."/>
        </authorList>
    </citation>
    <scope>NUCLEOTIDE SEQUENCE [LARGE SCALE GENOMIC DNA]</scope>
    <source>
        <strain evidence="8 9">DSM 5892</strain>
    </source>
</reference>
<feature type="transmembrane region" description="Helical" evidence="7">
    <location>
        <begin position="290"/>
        <end position="312"/>
    </location>
</feature>
<evidence type="ECO:0000256" key="4">
    <source>
        <dbReference type="ARBA" id="ARBA00022989"/>
    </source>
</evidence>
<evidence type="ECO:0000256" key="7">
    <source>
        <dbReference type="SAM" id="Phobius"/>
    </source>
</evidence>